<feature type="domain" description="Helicase C-terminal" evidence="10">
    <location>
        <begin position="361"/>
        <end position="511"/>
    </location>
</feature>
<evidence type="ECO:0000256" key="5">
    <source>
        <dbReference type="ARBA" id="ARBA00022806"/>
    </source>
</evidence>
<sequence>MASGKVEKKSKKSSKSDKSKTDDVESSHNGKRTAEDAASDAEATEKKDKDKKVKKVKRSKSEDGCGKVKETKKKSKKDKKDGDADDSTPESTTPNAEMEVDTKENELVEDAGAFSNFPAITQETIAKLTTKGVTSLFPIQIESFGPIFEGKDVIGRARTGTGKTLSFALPVIERLMLDMAKNGSRNRRGRDPKVLVLAPTRELAKQVFTDFELLGGHKLSATCIYGGTPYAPQENDLRNGVDVVVGTPGRVQDHINRGNLRLGGIEYLILDEADQMLDIGFKEAIEEVLQTLAPEGSPVEDKKHQILLYSATIPDWVSDTATKYMRSDRINIDLVKNEKIKTSTLIEHMAIKCHWSDRAKTLRDILLVHAGKHGRTIIFTETKNEANELTLGQDLNVEAQVLHGDIAQAQRETTMKQFRDGNCKCLIATDVAARGLDIPEVDVVVNCEPPGETDTYVHRSGRTGRAGKSGVCITFYKPNQEYQVTNIERKTGIKIKRIGAPQPSQMIEAIGADALKSLEQVSPNIISQFGKLADGFIKERGATDALAAALAIISGYSELTRRSLIDSNEGYITMLLTLKKEFTNMSFFRSLIERTLGANVRNSIKVQRSCADNKGVVFDVPANLIDQINKKWENYKDEAPLGTTLDEAHELPELTEQSAGYGGGDGGAGGGRFGGRGGGGFRGGRGGGFGGNRGGYGGGGRGGSFVGNRGGGGRGGYGGGRGGSSRGGGGYALGGGRGRGRGGGGGGFRS</sequence>
<evidence type="ECO:0000313" key="11">
    <source>
        <dbReference type="EMBL" id="KNC85409.1"/>
    </source>
</evidence>
<feature type="domain" description="Helicase ATP-binding" evidence="9">
    <location>
        <begin position="144"/>
        <end position="331"/>
    </location>
</feature>
<dbReference type="Pfam" id="PF00271">
    <property type="entry name" value="Helicase_C"/>
    <property type="match status" value="1"/>
</dbReference>
<name>A0A0L0G924_9EUKA</name>
<dbReference type="GO" id="GO:0003723">
    <property type="term" value="F:RNA binding"/>
    <property type="evidence" value="ECO:0007669"/>
    <property type="project" value="UniProtKB-KW"/>
</dbReference>
<dbReference type="EMBL" id="KQ241703">
    <property type="protein sequence ID" value="KNC85409.1"/>
    <property type="molecule type" value="Genomic_DNA"/>
</dbReference>
<dbReference type="Proteomes" id="UP000054560">
    <property type="component" value="Unassembled WGS sequence"/>
</dbReference>
<feature type="compositionally biased region" description="Basic and acidic residues" evidence="8">
    <location>
        <begin position="59"/>
        <end position="69"/>
    </location>
</feature>
<dbReference type="PROSITE" id="PS51192">
    <property type="entry name" value="HELICASE_ATP_BIND_1"/>
    <property type="match status" value="1"/>
</dbReference>
<dbReference type="InterPro" id="IPR035979">
    <property type="entry name" value="RBD_domain_sf"/>
</dbReference>
<keyword evidence="7" id="KW-0694">RNA-binding</keyword>
<dbReference type="GO" id="GO:0003724">
    <property type="term" value="F:RNA helicase activity"/>
    <property type="evidence" value="ECO:0007669"/>
    <property type="project" value="UniProtKB-EC"/>
</dbReference>
<keyword evidence="12" id="KW-1185">Reference proteome</keyword>
<evidence type="ECO:0000256" key="2">
    <source>
        <dbReference type="ARBA" id="ARBA00012552"/>
    </source>
</evidence>
<evidence type="ECO:0000256" key="1">
    <source>
        <dbReference type="ARBA" id="ARBA00006517"/>
    </source>
</evidence>
<dbReference type="CDD" id="cd18787">
    <property type="entry name" value="SF2_C_DEAD"/>
    <property type="match status" value="1"/>
</dbReference>
<dbReference type="CDD" id="cd00268">
    <property type="entry name" value="DEADc"/>
    <property type="match status" value="1"/>
</dbReference>
<dbReference type="InterPro" id="IPR044742">
    <property type="entry name" value="DEAD/DEAH_RhlB"/>
</dbReference>
<evidence type="ECO:0000256" key="7">
    <source>
        <dbReference type="ARBA" id="ARBA00022884"/>
    </source>
</evidence>
<feature type="region of interest" description="Disordered" evidence="8">
    <location>
        <begin position="656"/>
        <end position="686"/>
    </location>
</feature>
<dbReference type="Gene3D" id="3.40.50.300">
    <property type="entry name" value="P-loop containing nucleotide triphosphate hydrolases"/>
    <property type="match status" value="2"/>
</dbReference>
<feature type="compositionally biased region" description="Basic and acidic residues" evidence="8">
    <location>
        <begin position="14"/>
        <end position="35"/>
    </location>
</feature>
<protein>
    <recommendedName>
        <fullName evidence="2">RNA helicase</fullName>
        <ecNumber evidence="2">3.6.4.13</ecNumber>
    </recommendedName>
</protein>
<dbReference type="RefSeq" id="XP_014159311.1">
    <property type="nucleotide sequence ID" value="XM_014303836.1"/>
</dbReference>
<feature type="region of interest" description="Disordered" evidence="8">
    <location>
        <begin position="707"/>
        <end position="750"/>
    </location>
</feature>
<evidence type="ECO:0000256" key="6">
    <source>
        <dbReference type="ARBA" id="ARBA00022840"/>
    </source>
</evidence>
<dbReference type="eggNOG" id="KOG0331">
    <property type="taxonomic scope" value="Eukaryota"/>
</dbReference>
<dbReference type="GO" id="GO:0005524">
    <property type="term" value="F:ATP binding"/>
    <property type="evidence" value="ECO:0007669"/>
    <property type="project" value="UniProtKB-KW"/>
</dbReference>
<accession>A0A0L0G924</accession>
<evidence type="ECO:0000256" key="4">
    <source>
        <dbReference type="ARBA" id="ARBA00022801"/>
    </source>
</evidence>
<dbReference type="InterPro" id="IPR011545">
    <property type="entry name" value="DEAD/DEAH_box_helicase_dom"/>
</dbReference>
<comment type="similarity">
    <text evidence="1">Belongs to the DEAD box helicase family. DDX21/DDX50 subfamily.</text>
</comment>
<dbReference type="SUPFAM" id="SSF52540">
    <property type="entry name" value="P-loop containing nucleoside triphosphate hydrolases"/>
    <property type="match status" value="1"/>
</dbReference>
<keyword evidence="6" id="KW-0067">ATP-binding</keyword>
<dbReference type="InterPro" id="IPR027417">
    <property type="entry name" value="P-loop_NTPase"/>
</dbReference>
<dbReference type="PANTHER" id="PTHR47963:SF8">
    <property type="entry name" value="ATP-DEPENDENT RNA HELICASE DEAD"/>
    <property type="match status" value="1"/>
</dbReference>
<dbReference type="OrthoDB" id="4255at2759"/>
<feature type="compositionally biased region" description="Gly residues" evidence="8">
    <location>
        <begin position="660"/>
        <end position="686"/>
    </location>
</feature>
<dbReference type="PANTHER" id="PTHR47963">
    <property type="entry name" value="DEAD-BOX ATP-DEPENDENT RNA HELICASE 47, MITOCHONDRIAL"/>
    <property type="match status" value="1"/>
</dbReference>
<keyword evidence="3" id="KW-0547">Nucleotide-binding</keyword>
<dbReference type="PROSITE" id="PS51194">
    <property type="entry name" value="HELICASE_CTER"/>
    <property type="match status" value="1"/>
</dbReference>
<keyword evidence="4" id="KW-0378">Hydrolase</keyword>
<evidence type="ECO:0000259" key="10">
    <source>
        <dbReference type="PROSITE" id="PS51194"/>
    </source>
</evidence>
<dbReference type="SUPFAM" id="SSF54928">
    <property type="entry name" value="RNA-binding domain, RBD"/>
    <property type="match status" value="1"/>
</dbReference>
<dbReference type="InterPro" id="IPR014001">
    <property type="entry name" value="Helicase_ATP-bd"/>
</dbReference>
<dbReference type="Pfam" id="PF26142">
    <property type="entry name" value="DD_DDX21-DDX50"/>
    <property type="match status" value="1"/>
</dbReference>
<dbReference type="InterPro" id="IPR001650">
    <property type="entry name" value="Helicase_C-like"/>
</dbReference>
<evidence type="ECO:0000256" key="8">
    <source>
        <dbReference type="SAM" id="MobiDB-lite"/>
    </source>
</evidence>
<dbReference type="Pfam" id="PF08152">
    <property type="entry name" value="GUCT"/>
    <property type="match status" value="1"/>
</dbReference>
<gene>
    <name evidence="11" type="ORF">SARC_02408</name>
</gene>
<feature type="region of interest" description="Disordered" evidence="8">
    <location>
        <begin position="1"/>
        <end position="101"/>
    </location>
</feature>
<proteinExistence type="inferred from homology"/>
<organism evidence="11 12">
    <name type="scientific">Sphaeroforma arctica JP610</name>
    <dbReference type="NCBI Taxonomy" id="667725"/>
    <lineage>
        <taxon>Eukaryota</taxon>
        <taxon>Ichthyosporea</taxon>
        <taxon>Ichthyophonida</taxon>
        <taxon>Sphaeroforma</taxon>
    </lineage>
</organism>
<dbReference type="SMART" id="SM00490">
    <property type="entry name" value="HELICc"/>
    <property type="match status" value="1"/>
</dbReference>
<dbReference type="Gene3D" id="3.30.70.2280">
    <property type="match status" value="1"/>
</dbReference>
<evidence type="ECO:0000259" key="9">
    <source>
        <dbReference type="PROSITE" id="PS51192"/>
    </source>
</evidence>
<dbReference type="Pfam" id="PF00270">
    <property type="entry name" value="DEAD"/>
    <property type="match status" value="1"/>
</dbReference>
<dbReference type="InterPro" id="IPR050547">
    <property type="entry name" value="DEAD_box_RNA_helicases"/>
</dbReference>
<dbReference type="EC" id="3.6.4.13" evidence="2"/>
<reference evidence="11 12" key="1">
    <citation type="submission" date="2011-02" db="EMBL/GenBank/DDBJ databases">
        <title>The Genome Sequence of Sphaeroforma arctica JP610.</title>
        <authorList>
            <consortium name="The Broad Institute Genome Sequencing Platform"/>
            <person name="Russ C."/>
            <person name="Cuomo C."/>
            <person name="Young S.K."/>
            <person name="Zeng Q."/>
            <person name="Gargeya S."/>
            <person name="Alvarado L."/>
            <person name="Berlin A."/>
            <person name="Chapman S.B."/>
            <person name="Chen Z."/>
            <person name="Freedman E."/>
            <person name="Gellesch M."/>
            <person name="Goldberg J."/>
            <person name="Griggs A."/>
            <person name="Gujja S."/>
            <person name="Heilman E."/>
            <person name="Heiman D."/>
            <person name="Howarth C."/>
            <person name="Mehta T."/>
            <person name="Neiman D."/>
            <person name="Pearson M."/>
            <person name="Roberts A."/>
            <person name="Saif S."/>
            <person name="Shea T."/>
            <person name="Shenoy N."/>
            <person name="Sisk P."/>
            <person name="Stolte C."/>
            <person name="Sykes S."/>
            <person name="White J."/>
            <person name="Yandava C."/>
            <person name="Burger G."/>
            <person name="Gray M.W."/>
            <person name="Holland P.W.H."/>
            <person name="King N."/>
            <person name="Lang F.B.F."/>
            <person name="Roger A.J."/>
            <person name="Ruiz-Trillo I."/>
            <person name="Haas B."/>
            <person name="Nusbaum C."/>
            <person name="Birren B."/>
        </authorList>
    </citation>
    <scope>NUCLEOTIDE SEQUENCE [LARGE SCALE GENOMIC DNA]</scope>
    <source>
        <strain evidence="11 12">JP610</strain>
    </source>
</reference>
<dbReference type="InterPro" id="IPR012562">
    <property type="entry name" value="GUCT"/>
</dbReference>
<dbReference type="SMART" id="SM00487">
    <property type="entry name" value="DEXDc"/>
    <property type="match status" value="1"/>
</dbReference>
<dbReference type="InterPro" id="IPR059027">
    <property type="entry name" value="DD_DDX21-DDX50"/>
</dbReference>
<dbReference type="STRING" id="667725.A0A0L0G924"/>
<evidence type="ECO:0000313" key="12">
    <source>
        <dbReference type="Proteomes" id="UP000054560"/>
    </source>
</evidence>
<keyword evidence="5" id="KW-0347">Helicase</keyword>
<evidence type="ECO:0000256" key="3">
    <source>
        <dbReference type="ARBA" id="ARBA00022741"/>
    </source>
</evidence>
<dbReference type="AlphaFoldDB" id="A0A0L0G924"/>
<dbReference type="GeneID" id="25902912"/>
<dbReference type="GO" id="GO:0016787">
    <property type="term" value="F:hydrolase activity"/>
    <property type="evidence" value="ECO:0007669"/>
    <property type="project" value="UniProtKB-KW"/>
</dbReference>
<dbReference type="CDD" id="cd12937">
    <property type="entry name" value="GUCT_RH7_like"/>
    <property type="match status" value="1"/>
</dbReference>